<evidence type="ECO:0000313" key="2">
    <source>
        <dbReference type="EMBL" id="UNZ01202.1"/>
    </source>
</evidence>
<evidence type="ECO:0000313" key="3">
    <source>
        <dbReference type="Proteomes" id="UP000829494"/>
    </source>
</evidence>
<dbReference type="Pfam" id="PF02613">
    <property type="entry name" value="Nitrate_red_del"/>
    <property type="match status" value="1"/>
</dbReference>
<dbReference type="SUPFAM" id="SSF89155">
    <property type="entry name" value="TorD-like"/>
    <property type="match status" value="1"/>
</dbReference>
<dbReference type="Gene3D" id="1.10.3480.10">
    <property type="entry name" value="TorD-like"/>
    <property type="match status" value="1"/>
</dbReference>
<evidence type="ECO:0000256" key="1">
    <source>
        <dbReference type="ARBA" id="ARBA00023063"/>
    </source>
</evidence>
<gene>
    <name evidence="2" type="primary">narX3</name>
    <name evidence="2" type="ORF">SRIMR7_03520</name>
</gene>
<sequence length="208" mass="22649">MTTLRSAVHQAASLLLSYPDGDWSVRLAAVAETMCPLPGEAPAALLRYCDHARGVPLLDLAACYVLTFDRSRRRTLHLTYYTDGDTRRRGAALARLKALYRTHGWQPSDGELPDYLPAVLEFAARCPEPGLRLLRDHRPAVELLGHALEKHRSPYADVLRAVRDTLPAPAAGDRAAALALARTGPPSENVGLDLFPADASAHSEGARR</sequence>
<keyword evidence="3" id="KW-1185">Reference proteome</keyword>
<accession>A0ABY3YTT6</accession>
<dbReference type="NCBIfam" id="TIGR00684">
    <property type="entry name" value="narJ"/>
    <property type="match status" value="1"/>
</dbReference>
<dbReference type="GeneID" id="66859724"/>
<keyword evidence="2" id="KW-0560">Oxidoreductase</keyword>
<dbReference type="PANTHER" id="PTHR43680:SF2">
    <property type="entry name" value="NITRATE REDUCTASE MOLYBDENUM COFACTOR ASSEMBLY CHAPERONE NARJ"/>
    <property type="match status" value="1"/>
</dbReference>
<reference evidence="2 3" key="1">
    <citation type="submission" date="2022-03" db="EMBL/GenBank/DDBJ databases">
        <title>Complete genome of Streptomyces rimosus ssp. rimosus R7 (=ATCC 10970).</title>
        <authorList>
            <person name="Beganovic S."/>
            <person name="Ruckert C."/>
            <person name="Busche T."/>
            <person name="Kalinowski J."/>
            <person name="Wittmann C."/>
        </authorList>
    </citation>
    <scope>NUCLEOTIDE SEQUENCE [LARGE SCALE GENOMIC DNA]</scope>
    <source>
        <strain evidence="2 3">R7</strain>
    </source>
</reference>
<keyword evidence="1" id="KW-0534">Nitrate assimilation</keyword>
<dbReference type="RefSeq" id="WP_003985724.1">
    <property type="nucleotide sequence ID" value="NZ_CP043497.1"/>
</dbReference>
<name>A0ABY3YTT6_STRRM</name>
<organism evidence="2 3">
    <name type="scientific">Streptomyces rimosus subsp. rimosus</name>
    <dbReference type="NCBI Taxonomy" id="132474"/>
    <lineage>
        <taxon>Bacteria</taxon>
        <taxon>Bacillati</taxon>
        <taxon>Actinomycetota</taxon>
        <taxon>Actinomycetes</taxon>
        <taxon>Kitasatosporales</taxon>
        <taxon>Streptomycetaceae</taxon>
        <taxon>Streptomyces</taxon>
    </lineage>
</organism>
<dbReference type="EC" id="1.7.99.4" evidence="2"/>
<dbReference type="EMBL" id="CP094298">
    <property type="protein sequence ID" value="UNZ01202.1"/>
    <property type="molecule type" value="Genomic_DNA"/>
</dbReference>
<protein>
    <submittedName>
        <fullName evidence="2">Nitrate reductase-like protein NarX</fullName>
        <ecNumber evidence="2">1.7.99.4</ecNumber>
    </submittedName>
</protein>
<dbReference type="InterPro" id="IPR020945">
    <property type="entry name" value="DMSO/NO3_reduct_chaperone"/>
</dbReference>
<dbReference type="InterPro" id="IPR036411">
    <property type="entry name" value="TorD-like_sf"/>
</dbReference>
<dbReference type="Proteomes" id="UP000829494">
    <property type="component" value="Chromosome"/>
</dbReference>
<proteinExistence type="predicted"/>
<dbReference type="PANTHER" id="PTHR43680">
    <property type="entry name" value="NITRATE REDUCTASE MOLYBDENUM COFACTOR ASSEMBLY CHAPERONE"/>
    <property type="match status" value="1"/>
</dbReference>
<dbReference type="InterPro" id="IPR003765">
    <property type="entry name" value="NO3_reductase_chaperone_NarJ"/>
</dbReference>
<dbReference type="GO" id="GO:0016491">
    <property type="term" value="F:oxidoreductase activity"/>
    <property type="evidence" value="ECO:0007669"/>
    <property type="project" value="UniProtKB-KW"/>
</dbReference>